<sequence length="479" mass="55090">MKVENLEDIYGLSPMQKGMLFHTLLVPNSSAYQNQSVWQLEGQLNLAAFEWAWQQVIQRHSVLRTAFFWEDLEEPLQVVLRQVTLPLQIMDWREYSAEQQAQQLEPWLAADLAQGFQLTAAPLLRLSLIQIGPTSYWFCWSRHHLLLDGWSQAIVLKDLFTFYEVYCYGEQASFNQQAVLGPRRPYGEYIAWLQQQDQAKAEAFWQQLLNNWAGPARLSFARQGRSQHSYATQLLQLASELTSQVQMVMQQAELTINSLIQGVWVCLLGQYSNQHDVLFGVTVSGRPPSLPAIESMVGLFINTLPLRAQIQPEQLFLDLLKQVQSQQLAMSQYEYSSLVDIQGWAKLPREQAMFETVVVFENYPMDTAAFTQHSSLKLDLQRTFVQNSMPLTLRAIPGDQLTLDVLYDTERFTVTQIERVLHDCQLVLQAIAATPMIAVAEIMHHLQQAEDQFQQLEEQRLRDANAQKLKTIKRRSVVS</sequence>
<dbReference type="PANTHER" id="PTHR45398">
    <property type="match status" value="1"/>
</dbReference>
<dbReference type="CDD" id="cd19543">
    <property type="entry name" value="DCL_NRPS"/>
    <property type="match status" value="1"/>
</dbReference>
<dbReference type="AlphaFoldDB" id="A9AUJ4"/>
<dbReference type="Pfam" id="PF00668">
    <property type="entry name" value="Condensation"/>
    <property type="match status" value="1"/>
</dbReference>
<dbReference type="BioCyc" id="HAUR316274:GHYA-1907-MONOMER"/>
<dbReference type="STRING" id="316274.Haur_1878"/>
<evidence type="ECO:0000256" key="1">
    <source>
        <dbReference type="SAM" id="Coils"/>
    </source>
</evidence>
<dbReference type="GO" id="GO:0008610">
    <property type="term" value="P:lipid biosynthetic process"/>
    <property type="evidence" value="ECO:0007669"/>
    <property type="project" value="UniProtKB-ARBA"/>
</dbReference>
<proteinExistence type="predicted"/>
<keyword evidence="4" id="KW-1185">Reference proteome</keyword>
<dbReference type="InterPro" id="IPR023213">
    <property type="entry name" value="CAT-like_dom_sf"/>
</dbReference>
<feature type="domain" description="Condensation" evidence="2">
    <location>
        <begin position="7"/>
        <end position="443"/>
    </location>
</feature>
<evidence type="ECO:0000313" key="3">
    <source>
        <dbReference type="EMBL" id="ABX04521.1"/>
    </source>
</evidence>
<dbReference type="Gene3D" id="3.30.559.10">
    <property type="entry name" value="Chloramphenicol acetyltransferase-like domain"/>
    <property type="match status" value="1"/>
</dbReference>
<feature type="coiled-coil region" evidence="1">
    <location>
        <begin position="439"/>
        <end position="466"/>
    </location>
</feature>
<organism evidence="3 4">
    <name type="scientific">Herpetosiphon aurantiacus (strain ATCC 23779 / DSM 785 / 114-95)</name>
    <dbReference type="NCBI Taxonomy" id="316274"/>
    <lineage>
        <taxon>Bacteria</taxon>
        <taxon>Bacillati</taxon>
        <taxon>Chloroflexota</taxon>
        <taxon>Chloroflexia</taxon>
        <taxon>Herpetosiphonales</taxon>
        <taxon>Herpetosiphonaceae</taxon>
        <taxon>Herpetosiphon</taxon>
    </lineage>
</organism>
<name>A9AUJ4_HERA2</name>
<gene>
    <name evidence="3" type="ordered locus">Haur_1878</name>
</gene>
<dbReference type="InParanoid" id="A9AUJ4"/>
<accession>A9AUJ4</accession>
<dbReference type="Gene3D" id="3.30.559.30">
    <property type="entry name" value="Nonribosomal peptide synthetase, condensation domain"/>
    <property type="match status" value="1"/>
</dbReference>
<reference evidence="3 4" key="1">
    <citation type="journal article" date="2011" name="Stand. Genomic Sci.">
        <title>Complete genome sequence of the filamentous gliding predatory bacterium Herpetosiphon aurantiacus type strain (114-95(T)).</title>
        <authorList>
            <person name="Kiss H."/>
            <person name="Nett M."/>
            <person name="Domin N."/>
            <person name="Martin K."/>
            <person name="Maresca J.A."/>
            <person name="Copeland A."/>
            <person name="Lapidus A."/>
            <person name="Lucas S."/>
            <person name="Berry K.W."/>
            <person name="Glavina Del Rio T."/>
            <person name="Dalin E."/>
            <person name="Tice H."/>
            <person name="Pitluck S."/>
            <person name="Richardson P."/>
            <person name="Bruce D."/>
            <person name="Goodwin L."/>
            <person name="Han C."/>
            <person name="Detter J.C."/>
            <person name="Schmutz J."/>
            <person name="Brettin T."/>
            <person name="Land M."/>
            <person name="Hauser L."/>
            <person name="Kyrpides N.C."/>
            <person name="Ivanova N."/>
            <person name="Goker M."/>
            <person name="Woyke T."/>
            <person name="Klenk H.P."/>
            <person name="Bryant D.A."/>
        </authorList>
    </citation>
    <scope>NUCLEOTIDE SEQUENCE [LARGE SCALE GENOMIC DNA]</scope>
    <source>
        <strain evidence="4">ATCC 23779 / DSM 785 / 114-95</strain>
    </source>
</reference>
<dbReference type="KEGG" id="hau:Haur_1878"/>
<dbReference type="HOGENOM" id="CLU_000022_2_9_0"/>
<dbReference type="EMBL" id="CP000875">
    <property type="protein sequence ID" value="ABX04521.1"/>
    <property type="molecule type" value="Genomic_DNA"/>
</dbReference>
<dbReference type="InterPro" id="IPR001242">
    <property type="entry name" value="Condensation_dom"/>
</dbReference>
<dbReference type="eggNOG" id="COG1020">
    <property type="taxonomic scope" value="Bacteria"/>
</dbReference>
<evidence type="ECO:0000259" key="2">
    <source>
        <dbReference type="Pfam" id="PF00668"/>
    </source>
</evidence>
<dbReference type="Proteomes" id="UP000000787">
    <property type="component" value="Chromosome"/>
</dbReference>
<protein>
    <submittedName>
        <fullName evidence="3">Condensation domain protein</fullName>
    </submittedName>
</protein>
<dbReference type="PANTHER" id="PTHR45398:SF1">
    <property type="entry name" value="ENZYME, PUTATIVE (JCVI)-RELATED"/>
    <property type="match status" value="1"/>
</dbReference>
<dbReference type="GO" id="GO:0003824">
    <property type="term" value="F:catalytic activity"/>
    <property type="evidence" value="ECO:0007669"/>
    <property type="project" value="InterPro"/>
</dbReference>
<dbReference type="SUPFAM" id="SSF52777">
    <property type="entry name" value="CoA-dependent acyltransferases"/>
    <property type="match status" value="2"/>
</dbReference>
<keyword evidence="1" id="KW-0175">Coiled coil</keyword>
<evidence type="ECO:0000313" key="4">
    <source>
        <dbReference type="Proteomes" id="UP000000787"/>
    </source>
</evidence>